<feature type="domain" description="Helicase C-terminal" evidence="12">
    <location>
        <begin position="1452"/>
        <end position="1618"/>
    </location>
</feature>
<evidence type="ECO:0000256" key="4">
    <source>
        <dbReference type="ARBA" id="ARBA00022801"/>
    </source>
</evidence>
<dbReference type="InterPro" id="IPR035892">
    <property type="entry name" value="C2_domain_sf"/>
</dbReference>
<dbReference type="Pfam" id="PF18149">
    <property type="entry name" value="Helicase_PWI"/>
    <property type="match status" value="1"/>
</dbReference>
<dbReference type="GO" id="GO:0005524">
    <property type="term" value="F:ATP binding"/>
    <property type="evidence" value="ECO:0007669"/>
    <property type="project" value="UniProtKB-KW"/>
</dbReference>
<dbReference type="InterPro" id="IPR003593">
    <property type="entry name" value="AAA+_ATPase"/>
</dbReference>
<dbReference type="InterPro" id="IPR014001">
    <property type="entry name" value="Helicase_ATP-bd"/>
</dbReference>
<keyword evidence="2" id="KW-0677">Repeat</keyword>
<dbReference type="FunFam" id="1.10.3380.10:FF:000001">
    <property type="entry name" value="U5 small nuclear ribonucleoprotein helicase"/>
    <property type="match status" value="1"/>
</dbReference>
<feature type="domain" description="Helicase ATP-binding" evidence="11">
    <location>
        <begin position="1183"/>
        <end position="1359"/>
    </location>
</feature>
<dbReference type="Gene3D" id="2.60.40.150">
    <property type="entry name" value="C2 domain"/>
    <property type="match status" value="2"/>
</dbReference>
<dbReference type="GO" id="GO:0006397">
    <property type="term" value="P:mRNA processing"/>
    <property type="evidence" value="ECO:0007669"/>
    <property type="project" value="UniProtKB-ARBA"/>
</dbReference>
<dbReference type="PANTHER" id="PTHR47961">
    <property type="entry name" value="DNA POLYMERASE THETA, PUTATIVE (AFU_ORTHOLOGUE AFUA_1G05260)-RELATED"/>
    <property type="match status" value="1"/>
</dbReference>
<name>A0A3P7EAQ1_WUCBA</name>
<dbReference type="InterPro" id="IPR027417">
    <property type="entry name" value="P-loop_NTPase"/>
</dbReference>
<dbReference type="SUPFAM" id="SSF52540">
    <property type="entry name" value="P-loop containing nucleoside triphosphate hydrolases"/>
    <property type="match status" value="4"/>
</dbReference>
<dbReference type="FunFam" id="1.10.3380.10:FF:000002">
    <property type="entry name" value="Activating signal cointegrator 1 complex subunit 3"/>
    <property type="match status" value="1"/>
</dbReference>
<dbReference type="CDD" id="cd18795">
    <property type="entry name" value="SF2_C_Ski2"/>
    <property type="match status" value="2"/>
</dbReference>
<evidence type="ECO:0000256" key="3">
    <source>
        <dbReference type="ARBA" id="ARBA00022741"/>
    </source>
</evidence>
<accession>A0A3P7EAQ1</accession>
<dbReference type="FunCoup" id="A0A3P7EAQ1">
    <property type="interactions" value="2024"/>
</dbReference>
<dbReference type="InParanoid" id="A0A3P7EAQ1"/>
<dbReference type="InterPro" id="IPR014756">
    <property type="entry name" value="Ig_E-set"/>
</dbReference>
<evidence type="ECO:0000256" key="10">
    <source>
        <dbReference type="SAM" id="MobiDB-lite"/>
    </source>
</evidence>
<keyword evidence="9" id="KW-0175">Coiled coil</keyword>
<dbReference type="FunFam" id="3.40.50.300:FF:000062">
    <property type="entry name" value="U5 small nuclear ribonucleoprotein helicase"/>
    <property type="match status" value="1"/>
</dbReference>
<dbReference type="Pfam" id="PF02889">
    <property type="entry name" value="Sec63"/>
    <property type="match status" value="2"/>
</dbReference>
<sequence>MEEFVEKYGTDTINPPADEYGPRTTRHIYWRKRFVEQTLHSNTAQSDDTIITIPSTTANSAPSSSKDIMTSGDIMSAINRIYDDPESVSRHLFDLLRSPNEDDDIQGELIDLLGFEQFDLVSKILSSREELLNCYNSVRQDVARTTKLERILRQSQKQREQPLYCQQVTVQSNADVNIRKMAKREQKRAAKQLNKITQNLNENEKLELKQVQKEMLKERFQELEAERWLETLHENQRTIPRERFPYVYDALTESEHIFITVDGSKRCLPANSSRVIRDTYEEVYVPAMDRSQVTATQQINIEDFDELGKKCFDGFEKLNVIQSLVFTQAYKSQENLLICAPTGAGKTNIALLAILNTIHGYMDNGVIHKNDFKIVYIAPMKALATEMTMNFAKRLAPLNLHVRELTGDTTLSRKQIAETQMLVLTPEKWDVVTRKAIDLPLSKMVRLLIIDEIHLLHDDRGPVIETIVARTLRQVEMSQQCVRIIGLSATLPNYIDVARFLRVNPHKGMFFFDGRFRPVPLSQTFIGVRNPRNMGPDLMREMDEVCYDKVHQFVSKGHQVLVFVTARNATTKLATTFRDEAAKRGELNHFLPTRSGSVQYINAMKSVQNCRNGMLAEFFRLGFGIHHAGLPRRDRLMTEKFFANGHITVLFCTSTLAWGINLPAHAVVIRGTEIFNVQKGGFSDIGVLDVQQIFGRAGRPQYESSGHGVIITWKKSMPQYLNMLLRQAPIESQFMSRIYDNLNAEISLGTVSSIPEAVEWLKYTYFFIRAKLNPLAYGIPRGQLERDPDLYEYLTQMMTEAADKLDKSQMIRNGYVASTDLGRIASNYYMKYETIEVFMNGVGGIKLQAFMSDDMILSLIASATEFDQIKVREEEMMELEELVQTSCPLRLKRGALATVPGKINCLIQAHISRAFIGSYSLVSESMFIQQNCDRLCRAMFEITLRKGWAQAANATLAMAKCFDKQVWPFQTPLRQLSDFIRADWIPKIERRKLSHYQLYEMSAKELGTMLSCDGQKMYEAVRMLPVMNLEASVKPLTNTIIQVTVILTPDFIWNEHFLGSTGVQVFWIFVEDINENIIIHHDQIVVNKNKVRNSEPQNLIFTVPIRDQQLTHNYQVRVASDRYVVDDSVVPISMHNCVLPSSHCPHTDLLDLDPLPLAALKNETFQSIYSFEFFNPVQTQVFYCLYNTDQNALIGAPTGSGKTLCAELAMYRIFREYPAKKCVYIAPLKALVRERVSDWDEKFRKLNIRTVELTGDHSPDIRSLSSAKIVITTPEKWDGITRSWEIRQYVKDVALVIVDEIHLLGVERGAVLEAIITRLKLMAGKQGSRNPVRVVGLSTALANAGDVAEWLGVDDAGLFNFRPNVRPVPIEVHIAGFPGQHYCPRMALMNRPAFKAIKSYSPCKPALIFVASRRQTRLTAMAFVSQLVTDDDPRQWLHMDMEEVCKIFIHISYFNILIKLNLLYLSILTMISLQLEQLITTLKDENLKLTLPFGVGMHHAGLQQHERSIVERLFVEKKIQVMVATATLAWGINMPAHLVIVKGTEYYDGKTHKYIDFPVTDVLQMIGRAGRPQFDDSAVAVIYVQDIKKNFYKRFLYEPFPVESSLLMALPNHVNAEIYAGTIASEQHVMEYIANTYLYRRLFANPSYYGIVDTTPEALTQFLVEVVDNCIEELVLSNCIIVNEDEQSLISAPLGAIASVYYLNHKTVRFFASSLTPTATVEELIKILADCPEYDEIPVRHNEDQINGHLQQIMPLKLPVNAALDSSHTKAFLLLEAHLSRIKLMTDYITDQRSMLDQCFRILNAMLDISILHKWLSAALSVIILMQMIAQAAWHTDHPLLVVPHFSEEVIERIGTDLTVPMLKNHFGLDKANIEQARKKAIKKLLDMTVIDEFQATEAVDTLLKWPILQPRNCVLCDTNQVFEIDYLQDERWPKYINVEPDTLYRMLFTVELIGPYKFETNAFCPRFHKEKTAGWIVIIGEKDTGELLCCKKLSITGSKQLTIPFRMPKRLGRHIFTTFIMSDSYIGIDQEYNLHCEIVEKKVSDNATL</sequence>
<dbReference type="PIRSF" id="PIRSF039073">
    <property type="entry name" value="BRR2"/>
    <property type="match status" value="1"/>
</dbReference>
<dbReference type="Proteomes" id="UP000270924">
    <property type="component" value="Unassembled WGS sequence"/>
</dbReference>
<dbReference type="InterPro" id="IPR057842">
    <property type="entry name" value="WH_MER3"/>
</dbReference>
<keyword evidence="4" id="KW-0378">Hydrolase</keyword>
<comment type="function">
    <text evidence="8">Catalyzes the ATP-dependent unwinding of U4/U6 RNA duplices, an essential step in the assembly of a catalytically active spliceosome. Plays a role in pre-mRNA splicing.</text>
</comment>
<feature type="domain" description="Helicase C-terminal" evidence="12">
    <location>
        <begin position="549"/>
        <end position="762"/>
    </location>
</feature>
<gene>
    <name evidence="13" type="ORF">WBA_LOCUS10861</name>
</gene>
<dbReference type="CDD" id="cd18020">
    <property type="entry name" value="DEXHc_ASCC3_1"/>
    <property type="match status" value="1"/>
</dbReference>
<dbReference type="AlphaFoldDB" id="A0A3P7EAQ1"/>
<keyword evidence="5" id="KW-0347">Helicase</keyword>
<feature type="domain" description="Helicase ATP-binding" evidence="11">
    <location>
        <begin position="327"/>
        <end position="509"/>
    </location>
</feature>
<evidence type="ECO:0000256" key="5">
    <source>
        <dbReference type="ARBA" id="ARBA00022806"/>
    </source>
</evidence>
<dbReference type="InterPro" id="IPR011545">
    <property type="entry name" value="DEAD/DEAH_box_helicase_dom"/>
</dbReference>
<dbReference type="SUPFAM" id="SSF81296">
    <property type="entry name" value="E set domains"/>
    <property type="match status" value="1"/>
</dbReference>
<dbReference type="InterPro" id="IPR036390">
    <property type="entry name" value="WH_DNA-bd_sf"/>
</dbReference>
<dbReference type="FunFam" id="1.10.10.10:FF:000012">
    <property type="entry name" value="U5 small nuclear ribonucleoprotein helicase"/>
    <property type="match status" value="1"/>
</dbReference>
<reference evidence="13 14" key="1">
    <citation type="submission" date="2018-11" db="EMBL/GenBank/DDBJ databases">
        <authorList>
            <consortium name="Pathogen Informatics"/>
        </authorList>
    </citation>
    <scope>NUCLEOTIDE SEQUENCE [LARGE SCALE GENOMIC DNA]</scope>
</reference>
<dbReference type="Gene3D" id="1.10.150.20">
    <property type="entry name" value="5' to 3' exonuclease, C-terminal subdomain"/>
    <property type="match status" value="1"/>
</dbReference>
<dbReference type="SMART" id="SM00490">
    <property type="entry name" value="HELICc"/>
    <property type="match status" value="2"/>
</dbReference>
<evidence type="ECO:0000259" key="12">
    <source>
        <dbReference type="PROSITE" id="PS51194"/>
    </source>
</evidence>
<keyword evidence="3" id="KW-0547">Nucleotide-binding</keyword>
<proteinExistence type="inferred from homology"/>
<keyword evidence="6" id="KW-0067">ATP-binding</keyword>
<dbReference type="Gene3D" id="1.10.3380.10">
    <property type="entry name" value="Sec63 N-terminal domain-like domain"/>
    <property type="match status" value="2"/>
</dbReference>
<comment type="similarity">
    <text evidence="1">Belongs to the helicase family. SKI2 subfamily.</text>
</comment>
<dbReference type="SUPFAM" id="SSF46785">
    <property type="entry name" value="Winged helix' DNA-binding domain"/>
    <property type="match status" value="2"/>
</dbReference>
<keyword evidence="14" id="KW-1185">Reference proteome</keyword>
<dbReference type="InterPro" id="IPR001650">
    <property type="entry name" value="Helicase_C-like"/>
</dbReference>
<dbReference type="InterPro" id="IPR050474">
    <property type="entry name" value="Hel308_SKI2-like"/>
</dbReference>
<evidence type="ECO:0000256" key="7">
    <source>
        <dbReference type="ARBA" id="ARBA00034541"/>
    </source>
</evidence>
<dbReference type="InterPro" id="IPR041094">
    <property type="entry name" value="Brr2_helicase_PWI"/>
</dbReference>
<dbReference type="Gene3D" id="3.40.50.300">
    <property type="entry name" value="P-loop containing nucleotide triphosphate hydrolases"/>
    <property type="match status" value="4"/>
</dbReference>
<dbReference type="GO" id="GO:0003676">
    <property type="term" value="F:nucleic acid binding"/>
    <property type="evidence" value="ECO:0007669"/>
    <property type="project" value="InterPro"/>
</dbReference>
<dbReference type="FunFam" id="1.10.10.10:FF:000024">
    <property type="entry name" value="U5 small nuclear ribonucleoprotein helicase"/>
    <property type="match status" value="1"/>
</dbReference>
<evidence type="ECO:0000256" key="6">
    <source>
        <dbReference type="ARBA" id="ARBA00022840"/>
    </source>
</evidence>
<dbReference type="GO" id="GO:0004386">
    <property type="term" value="F:helicase activity"/>
    <property type="evidence" value="ECO:0007669"/>
    <property type="project" value="UniProtKB-KW"/>
</dbReference>
<dbReference type="Pfam" id="PF00270">
    <property type="entry name" value="DEAD"/>
    <property type="match status" value="2"/>
</dbReference>
<dbReference type="OMA" id="MCSATEF"/>
<evidence type="ECO:0000313" key="14">
    <source>
        <dbReference type="Proteomes" id="UP000270924"/>
    </source>
</evidence>
<dbReference type="Gene3D" id="1.10.10.10">
    <property type="entry name" value="Winged helix-like DNA-binding domain superfamily/Winged helix DNA-binding domain"/>
    <property type="match status" value="2"/>
</dbReference>
<dbReference type="SMART" id="SM00382">
    <property type="entry name" value="AAA"/>
    <property type="match status" value="2"/>
</dbReference>
<dbReference type="FunFam" id="3.40.50.300:FF:000102">
    <property type="entry name" value="RNA helicase, activating signal cointegrator 1"/>
    <property type="match status" value="1"/>
</dbReference>
<evidence type="ECO:0000256" key="1">
    <source>
        <dbReference type="ARBA" id="ARBA00010140"/>
    </source>
</evidence>
<dbReference type="Pfam" id="PF00271">
    <property type="entry name" value="Helicase_C"/>
    <property type="match status" value="2"/>
</dbReference>
<dbReference type="EMBL" id="UYWW01012229">
    <property type="protein sequence ID" value="VDM19860.1"/>
    <property type="molecule type" value="Genomic_DNA"/>
</dbReference>
<dbReference type="InterPro" id="IPR004179">
    <property type="entry name" value="Sec63-dom"/>
</dbReference>
<feature type="region of interest" description="Disordered" evidence="10">
    <location>
        <begin position="1"/>
        <end position="20"/>
    </location>
</feature>
<dbReference type="FunFam" id="3.40.50.300:FF:000254">
    <property type="entry name" value="U5 small nuclear ribonucleoprotein helicase"/>
    <property type="match status" value="1"/>
</dbReference>
<organism evidence="13 14">
    <name type="scientific">Wuchereria bancrofti</name>
    <dbReference type="NCBI Taxonomy" id="6293"/>
    <lineage>
        <taxon>Eukaryota</taxon>
        <taxon>Metazoa</taxon>
        <taxon>Ecdysozoa</taxon>
        <taxon>Nematoda</taxon>
        <taxon>Chromadorea</taxon>
        <taxon>Rhabditida</taxon>
        <taxon>Spirurina</taxon>
        <taxon>Spiruromorpha</taxon>
        <taxon>Filarioidea</taxon>
        <taxon>Onchocercidae</taxon>
        <taxon>Wuchereria</taxon>
    </lineage>
</organism>
<dbReference type="PROSITE" id="PS51194">
    <property type="entry name" value="HELICASE_CTER"/>
    <property type="match status" value="2"/>
</dbReference>
<dbReference type="PROSITE" id="PS51192">
    <property type="entry name" value="HELICASE_ATP_BIND_1"/>
    <property type="match status" value="2"/>
</dbReference>
<feature type="coiled-coil region" evidence="9">
    <location>
        <begin position="179"/>
        <end position="226"/>
    </location>
</feature>
<evidence type="ECO:0000313" key="13">
    <source>
        <dbReference type="EMBL" id="VDM19860.1"/>
    </source>
</evidence>
<dbReference type="OrthoDB" id="5575at2759"/>
<evidence type="ECO:0000256" key="9">
    <source>
        <dbReference type="SAM" id="Coils"/>
    </source>
</evidence>
<evidence type="ECO:0000256" key="8">
    <source>
        <dbReference type="ARBA" id="ARBA00054527"/>
    </source>
</evidence>
<dbReference type="InterPro" id="IPR036388">
    <property type="entry name" value="WH-like_DNA-bd_sf"/>
</dbReference>
<dbReference type="SMART" id="SM00487">
    <property type="entry name" value="DEXDc"/>
    <property type="match status" value="2"/>
</dbReference>
<dbReference type="SUPFAM" id="SSF158702">
    <property type="entry name" value="Sec63 N-terminal domain-like"/>
    <property type="match status" value="2"/>
</dbReference>
<protein>
    <recommendedName>
        <fullName evidence="7">U5 small nuclear ribonucleoprotein 200 kDa helicase</fullName>
    </recommendedName>
</protein>
<dbReference type="SMART" id="SM00973">
    <property type="entry name" value="Sec63"/>
    <property type="match status" value="2"/>
</dbReference>
<evidence type="ECO:0000256" key="2">
    <source>
        <dbReference type="ARBA" id="ARBA00022737"/>
    </source>
</evidence>
<evidence type="ECO:0000259" key="11">
    <source>
        <dbReference type="PROSITE" id="PS51192"/>
    </source>
</evidence>
<dbReference type="GO" id="GO:0016787">
    <property type="term" value="F:hydrolase activity"/>
    <property type="evidence" value="ECO:0007669"/>
    <property type="project" value="UniProtKB-KW"/>
</dbReference>
<dbReference type="Pfam" id="PF23445">
    <property type="entry name" value="WHD_SNRNP200"/>
    <property type="match status" value="2"/>
</dbReference>
<dbReference type="PANTHER" id="PTHR47961:SF13">
    <property type="entry name" value="ACTIVATING SIGNAL COINTEGRATOR 1 COMPLEX SUBUNIT 3"/>
    <property type="match status" value="1"/>
</dbReference>